<dbReference type="PANTHER" id="PTHR43346">
    <property type="entry name" value="LIGAND BINDING DOMAIN PROTEIN, PUTATIVE (AFU_ORTHOLOGUE AFUA_6G14370)-RELATED"/>
    <property type="match status" value="1"/>
</dbReference>
<dbReference type="Proteomes" id="UP000198970">
    <property type="component" value="Chromosome I"/>
</dbReference>
<dbReference type="Pfam" id="PF07883">
    <property type="entry name" value="Cupin_2"/>
    <property type="match status" value="1"/>
</dbReference>
<accession>A0ABY1CE09</accession>
<dbReference type="InterPro" id="IPR013096">
    <property type="entry name" value="Cupin_2"/>
</dbReference>
<evidence type="ECO:0000313" key="2">
    <source>
        <dbReference type="EMBL" id="SET96832.1"/>
    </source>
</evidence>
<reference evidence="2 3" key="1">
    <citation type="submission" date="2016-10" db="EMBL/GenBank/DDBJ databases">
        <authorList>
            <person name="Varghese N."/>
            <person name="Submissions S."/>
        </authorList>
    </citation>
    <scope>NUCLEOTIDE SEQUENCE [LARGE SCALE GENOMIC DNA]</scope>
    <source>
        <strain evidence="2 3">ATCC 19403</strain>
    </source>
</reference>
<name>A0ABY1CE09_9FIRM</name>
<dbReference type="EMBL" id="LT630003">
    <property type="protein sequence ID" value="SET96832.1"/>
    <property type="molecule type" value="Genomic_DNA"/>
</dbReference>
<dbReference type="InterPro" id="IPR052538">
    <property type="entry name" value="Flavonoid_dioxygenase-like"/>
</dbReference>
<dbReference type="PANTHER" id="PTHR43346:SF1">
    <property type="entry name" value="QUERCETIN 2,3-DIOXYGENASE-RELATED"/>
    <property type="match status" value="1"/>
</dbReference>
<keyword evidence="3" id="KW-1185">Reference proteome</keyword>
<protein>
    <submittedName>
        <fullName evidence="2">Mannose-6-phosphate isomerase, cupin superfamily</fullName>
    </submittedName>
</protein>
<feature type="domain" description="Cupin type-2" evidence="1">
    <location>
        <begin position="54"/>
        <end position="125"/>
    </location>
</feature>
<dbReference type="SUPFAM" id="SSF51182">
    <property type="entry name" value="RmlC-like cupins"/>
    <property type="match status" value="1"/>
</dbReference>
<dbReference type="GO" id="GO:0016853">
    <property type="term" value="F:isomerase activity"/>
    <property type="evidence" value="ECO:0007669"/>
    <property type="project" value="UniProtKB-KW"/>
</dbReference>
<organism evidence="2 3">
    <name type="scientific">Lacrimispora sphenoides JCM 1415</name>
    <dbReference type="NCBI Taxonomy" id="1297793"/>
    <lineage>
        <taxon>Bacteria</taxon>
        <taxon>Bacillati</taxon>
        <taxon>Bacillota</taxon>
        <taxon>Clostridia</taxon>
        <taxon>Lachnospirales</taxon>
        <taxon>Lachnospiraceae</taxon>
        <taxon>Lacrimispora</taxon>
    </lineage>
</organism>
<dbReference type="CDD" id="cd02223">
    <property type="entry name" value="cupin_Bh2720-like"/>
    <property type="match status" value="1"/>
</dbReference>
<gene>
    <name evidence="2" type="ORF">SAMN02745906_3505</name>
</gene>
<proteinExistence type="predicted"/>
<evidence type="ECO:0000313" key="3">
    <source>
        <dbReference type="Proteomes" id="UP000198970"/>
    </source>
</evidence>
<evidence type="ECO:0000259" key="1">
    <source>
        <dbReference type="Pfam" id="PF07883"/>
    </source>
</evidence>
<dbReference type="Gene3D" id="2.60.120.10">
    <property type="entry name" value="Jelly Rolls"/>
    <property type="match status" value="1"/>
</dbReference>
<dbReference type="InterPro" id="IPR011051">
    <property type="entry name" value="RmlC_Cupin_sf"/>
</dbReference>
<sequence>MSNSENSNRDAANTPTFPYDYGPNSLVIDLNKAAQQNDNFRSTLWTATYLQVTLMSIPVHGSIGMEVHTDHDQILRIEDGLGLVQLGETQLSMYGQYLAFSNYVILVPAGIWHNIINIGNTPLKISSFYAPPNYAWNTVQRTRASEPTSQNNS</sequence>
<dbReference type="RefSeq" id="WP_054790196.1">
    <property type="nucleotide sequence ID" value="NZ_LT630003.1"/>
</dbReference>
<keyword evidence="2" id="KW-0413">Isomerase</keyword>
<dbReference type="InterPro" id="IPR014710">
    <property type="entry name" value="RmlC-like_jellyroll"/>
</dbReference>